<gene>
    <name evidence="2" type="ORF">PCOR1329_LOCUS1313</name>
</gene>
<accession>A0ABN9PAP6</accession>
<organism evidence="2 3">
    <name type="scientific">Prorocentrum cordatum</name>
    <dbReference type="NCBI Taxonomy" id="2364126"/>
    <lineage>
        <taxon>Eukaryota</taxon>
        <taxon>Sar</taxon>
        <taxon>Alveolata</taxon>
        <taxon>Dinophyceae</taxon>
        <taxon>Prorocentrales</taxon>
        <taxon>Prorocentraceae</taxon>
        <taxon>Prorocentrum</taxon>
    </lineage>
</organism>
<dbReference type="EMBL" id="CAUYUJ010000318">
    <property type="protein sequence ID" value="CAK0789881.1"/>
    <property type="molecule type" value="Genomic_DNA"/>
</dbReference>
<evidence type="ECO:0000313" key="3">
    <source>
        <dbReference type="Proteomes" id="UP001189429"/>
    </source>
</evidence>
<feature type="non-terminal residue" evidence="2">
    <location>
        <position position="141"/>
    </location>
</feature>
<evidence type="ECO:0000256" key="1">
    <source>
        <dbReference type="SAM" id="MobiDB-lite"/>
    </source>
</evidence>
<keyword evidence="3" id="KW-1185">Reference proteome</keyword>
<reference evidence="2" key="1">
    <citation type="submission" date="2023-10" db="EMBL/GenBank/DDBJ databases">
        <authorList>
            <person name="Chen Y."/>
            <person name="Shah S."/>
            <person name="Dougan E. K."/>
            <person name="Thang M."/>
            <person name="Chan C."/>
        </authorList>
    </citation>
    <scope>NUCLEOTIDE SEQUENCE [LARGE SCALE GENOMIC DNA]</scope>
</reference>
<dbReference type="Proteomes" id="UP001189429">
    <property type="component" value="Unassembled WGS sequence"/>
</dbReference>
<sequence length="141" mass="14891">MHHLDLVPLRAAAGLVGVGLVVGRRVFATRARAPRVGLPVHRVRVAAEELLHEQDQKEAREQKHAESGNIGGSSSPCNLLAGSAGAVSLPAGSPSPPPAKRAPRDRLQSSSPSEASPSMCRQPTRRRPPRPRSPGPSTWAT</sequence>
<comment type="caution">
    <text evidence="2">The sequence shown here is derived from an EMBL/GenBank/DDBJ whole genome shotgun (WGS) entry which is preliminary data.</text>
</comment>
<feature type="compositionally biased region" description="Low complexity" evidence="1">
    <location>
        <begin position="79"/>
        <end position="92"/>
    </location>
</feature>
<protein>
    <submittedName>
        <fullName evidence="2">Uncharacterized protein</fullName>
    </submittedName>
</protein>
<proteinExistence type="predicted"/>
<feature type="compositionally biased region" description="Low complexity" evidence="1">
    <location>
        <begin position="109"/>
        <end position="122"/>
    </location>
</feature>
<name>A0ABN9PAP6_9DINO</name>
<feature type="region of interest" description="Disordered" evidence="1">
    <location>
        <begin position="49"/>
        <end position="141"/>
    </location>
</feature>
<feature type="compositionally biased region" description="Basic and acidic residues" evidence="1">
    <location>
        <begin position="49"/>
        <end position="66"/>
    </location>
</feature>
<evidence type="ECO:0000313" key="2">
    <source>
        <dbReference type="EMBL" id="CAK0789881.1"/>
    </source>
</evidence>